<dbReference type="RefSeq" id="WP_089089513.1">
    <property type="nucleotide sequence ID" value="NZ_BCMH01000023.1"/>
</dbReference>
<dbReference type="Pfam" id="PF05133">
    <property type="entry name" value="SPP1_portal"/>
    <property type="match status" value="1"/>
</dbReference>
<dbReference type="Proteomes" id="UP000198430">
    <property type="component" value="Unassembled WGS sequence"/>
</dbReference>
<reference evidence="2 3" key="1">
    <citation type="submission" date="2015-11" db="EMBL/GenBank/DDBJ databases">
        <title>Draft genome sequences of new species of the genus Lactobacillus isolated from orchardgrass silage.</title>
        <authorList>
            <person name="Tohno M."/>
            <person name="Tanizawa Y."/>
            <person name="Arita M."/>
        </authorList>
    </citation>
    <scope>NUCLEOTIDE SEQUENCE [LARGE SCALE GENOMIC DNA]</scope>
    <source>
        <strain evidence="2 3">IWT140</strain>
    </source>
</reference>
<evidence type="ECO:0000313" key="2">
    <source>
        <dbReference type="EMBL" id="GAX04561.1"/>
    </source>
</evidence>
<dbReference type="NCBIfam" id="TIGR01538">
    <property type="entry name" value="portal_SPP1"/>
    <property type="match status" value="1"/>
</dbReference>
<sequence>MAYKVDASLINNLDDPPIEMLNYLINLKQDEQTRLDKLHDYYIGKQAILDRKIDNPHSKNTKVMVNHAKYITDMMTGMITGNPINYVSQDNENLEPLVQTLNKMDIMAHDTELERDLSCYGVAYELLYLSPIDDAHTQEKIALLDPHNTFVVTDDTEDANELFGVYILPKQKLDGSDNGALISVYTQHKIVQYRTISGNSLLTGNIQAGYPTTIKQFWGAEPITEYKNNEQMQGDFEQQITSIDAYNSLQSDRISDKDAFVDAILLAYGTTIDGEVEKGQMIDGLPSKDEGTSIEWLTKTLDENQTQTLSDSIANDIHEMSNVPNMNDQQFAGNVSGEAMKYKLFGLLNLIAGKEQLLIKGLHRRLQLLQNDLNLKAQSVDASQIKIQISPNIPVNLTDVVNNIKTADGVIPRLITYGWLPDGYDPQKMIEMMQQQSKDNIANQQEAMGSLESTASVNDDQGGYRDDSSQSEPANDAKQD</sequence>
<protein>
    <submittedName>
        <fullName evidence="2">Phage portal protein</fullName>
    </submittedName>
</protein>
<dbReference type="EMBL" id="BCMH01000023">
    <property type="protein sequence ID" value="GAX04561.1"/>
    <property type="molecule type" value="Genomic_DNA"/>
</dbReference>
<evidence type="ECO:0000313" key="3">
    <source>
        <dbReference type="Proteomes" id="UP000198430"/>
    </source>
</evidence>
<comment type="caution">
    <text evidence="2">The sequence shown here is derived from an EMBL/GenBank/DDBJ whole genome shotgun (WGS) entry which is preliminary data.</text>
</comment>
<feature type="compositionally biased region" description="Polar residues" evidence="1">
    <location>
        <begin position="438"/>
        <end position="459"/>
    </location>
</feature>
<evidence type="ECO:0000256" key="1">
    <source>
        <dbReference type="SAM" id="MobiDB-lite"/>
    </source>
</evidence>
<keyword evidence="3" id="KW-1185">Reference proteome</keyword>
<organism evidence="2 3">
    <name type="scientific">Secundilactobacillus pentosiphilus</name>
    <dbReference type="NCBI Taxonomy" id="1714682"/>
    <lineage>
        <taxon>Bacteria</taxon>
        <taxon>Bacillati</taxon>
        <taxon>Bacillota</taxon>
        <taxon>Bacilli</taxon>
        <taxon>Lactobacillales</taxon>
        <taxon>Lactobacillaceae</taxon>
        <taxon>Secundilactobacillus</taxon>
    </lineage>
</organism>
<feature type="region of interest" description="Disordered" evidence="1">
    <location>
        <begin position="438"/>
        <end position="480"/>
    </location>
</feature>
<name>A0A1Z5IT11_9LACO</name>
<gene>
    <name evidence="2" type="ORF">IWT140_02203</name>
</gene>
<dbReference type="AlphaFoldDB" id="A0A1Z5IT11"/>
<dbReference type="InterPro" id="IPR021145">
    <property type="entry name" value="Portal_protein_SPP1_Gp6-like"/>
</dbReference>
<proteinExistence type="predicted"/>
<dbReference type="InterPro" id="IPR006428">
    <property type="entry name" value="Portal_SPP1-type"/>
</dbReference>
<accession>A0A1Z5IT11</accession>